<proteinExistence type="predicted"/>
<name>W9XKI5_9EURO</name>
<sequence length="196" mass="22945">MDDGLAQIEALTAMRACLLTFLPWNSRYDPFFLSLSDLHQSNILVDDDWHIKYILDLEWACSRPIEMIRPPLWLVNHAFDDLVDENLANLKVACDEFLSVLEQEEKASFHKNVVSLAETMRNNWSTGRLWYFRALDSLTGLYGVFLNHIEPMFKAKSIKTVACYWHLDAESILQQKAEDRRRYDLQLQQAFMGERV</sequence>
<comment type="caution">
    <text evidence="1">The sequence shown here is derived from an EMBL/GenBank/DDBJ whole genome shotgun (WGS) entry which is preliminary data.</text>
</comment>
<evidence type="ECO:0000313" key="1">
    <source>
        <dbReference type="EMBL" id="EXJ77476.1"/>
    </source>
</evidence>
<gene>
    <name evidence="1" type="ORF">A1O3_09702</name>
</gene>
<dbReference type="RefSeq" id="XP_007737986.1">
    <property type="nucleotide sequence ID" value="XM_007739796.1"/>
</dbReference>
<keyword evidence="2" id="KW-1185">Reference proteome</keyword>
<reference evidence="1 2" key="1">
    <citation type="submission" date="2013-03" db="EMBL/GenBank/DDBJ databases">
        <title>The Genome Sequence of Capronia epimyces CBS 606.96.</title>
        <authorList>
            <consortium name="The Broad Institute Genomics Platform"/>
            <person name="Cuomo C."/>
            <person name="de Hoog S."/>
            <person name="Gorbushina A."/>
            <person name="Walker B."/>
            <person name="Young S.K."/>
            <person name="Zeng Q."/>
            <person name="Gargeya S."/>
            <person name="Fitzgerald M."/>
            <person name="Haas B."/>
            <person name="Abouelleil A."/>
            <person name="Allen A.W."/>
            <person name="Alvarado L."/>
            <person name="Arachchi H.M."/>
            <person name="Berlin A.M."/>
            <person name="Chapman S.B."/>
            <person name="Gainer-Dewar J."/>
            <person name="Goldberg J."/>
            <person name="Griggs A."/>
            <person name="Gujja S."/>
            <person name="Hansen M."/>
            <person name="Howarth C."/>
            <person name="Imamovic A."/>
            <person name="Ireland A."/>
            <person name="Larimer J."/>
            <person name="McCowan C."/>
            <person name="Murphy C."/>
            <person name="Pearson M."/>
            <person name="Poon T.W."/>
            <person name="Priest M."/>
            <person name="Roberts A."/>
            <person name="Saif S."/>
            <person name="Shea T."/>
            <person name="Sisk P."/>
            <person name="Sykes S."/>
            <person name="Wortman J."/>
            <person name="Nusbaum C."/>
            <person name="Birren B."/>
        </authorList>
    </citation>
    <scope>NUCLEOTIDE SEQUENCE [LARGE SCALE GENOMIC DNA]</scope>
    <source>
        <strain evidence="1 2">CBS 606.96</strain>
    </source>
</reference>
<dbReference type="GeneID" id="19173786"/>
<protein>
    <recommendedName>
        <fullName evidence="3">Aminoglycoside phosphotransferase domain-containing protein</fullName>
    </recommendedName>
</protein>
<dbReference type="AlphaFoldDB" id="W9XKI5"/>
<evidence type="ECO:0000313" key="2">
    <source>
        <dbReference type="Proteomes" id="UP000019478"/>
    </source>
</evidence>
<dbReference type="OrthoDB" id="4118642at2759"/>
<accession>W9XKI5</accession>
<organism evidence="1 2">
    <name type="scientific">Capronia epimyces CBS 606.96</name>
    <dbReference type="NCBI Taxonomy" id="1182542"/>
    <lineage>
        <taxon>Eukaryota</taxon>
        <taxon>Fungi</taxon>
        <taxon>Dikarya</taxon>
        <taxon>Ascomycota</taxon>
        <taxon>Pezizomycotina</taxon>
        <taxon>Eurotiomycetes</taxon>
        <taxon>Chaetothyriomycetidae</taxon>
        <taxon>Chaetothyriales</taxon>
        <taxon>Herpotrichiellaceae</taxon>
        <taxon>Capronia</taxon>
    </lineage>
</organism>
<dbReference type="eggNOG" id="ENOG502QQYZ">
    <property type="taxonomic scope" value="Eukaryota"/>
</dbReference>
<dbReference type="STRING" id="1182542.W9XKI5"/>
<evidence type="ECO:0008006" key="3">
    <source>
        <dbReference type="Google" id="ProtNLM"/>
    </source>
</evidence>
<dbReference type="Proteomes" id="UP000019478">
    <property type="component" value="Unassembled WGS sequence"/>
</dbReference>
<dbReference type="EMBL" id="AMGY01000010">
    <property type="protein sequence ID" value="EXJ77476.1"/>
    <property type="molecule type" value="Genomic_DNA"/>
</dbReference>
<dbReference type="HOGENOM" id="CLU_025005_0_1_1"/>